<dbReference type="RefSeq" id="NP_001256845.1">
    <property type="nucleotide sequence ID" value="NM_001269916.1"/>
</dbReference>
<accession>E0R7L8</accession>
<sequence>MIGAGRGHRVQNWKSSQGATDKSDQPQQQQHQDQQK</sequence>
<keyword evidence="3" id="KW-1185">Reference proteome</keyword>
<organism evidence="2 3">
    <name type="scientific">Caenorhabditis elegans</name>
    <dbReference type="NCBI Taxonomy" id="6239"/>
    <lineage>
        <taxon>Eukaryota</taxon>
        <taxon>Metazoa</taxon>
        <taxon>Ecdysozoa</taxon>
        <taxon>Nematoda</taxon>
        <taxon>Chromadorea</taxon>
        <taxon>Rhabditida</taxon>
        <taxon>Rhabditina</taxon>
        <taxon>Rhabditomorpha</taxon>
        <taxon>Rhabditoidea</taxon>
        <taxon>Rhabditidae</taxon>
        <taxon>Peloderinae</taxon>
        <taxon>Caenorhabditis</taxon>
    </lineage>
</organism>
<evidence type="ECO:0000313" key="3">
    <source>
        <dbReference type="Proteomes" id="UP000001940"/>
    </source>
</evidence>
<dbReference type="PeptideAtlas" id="E0R7L8"/>
<dbReference type="AGR" id="WB:WBGene00012668"/>
<dbReference type="GeneID" id="180260"/>
<dbReference type="OrthoDB" id="10393294at2759"/>
<feature type="region of interest" description="Disordered" evidence="1">
    <location>
        <begin position="1"/>
        <end position="36"/>
    </location>
</feature>
<dbReference type="CTD" id="180260"/>
<evidence type="ECO:0000313" key="2">
    <source>
        <dbReference type="EMBL" id="CBW48580.1"/>
    </source>
</evidence>
<evidence type="ECO:0000256" key="1">
    <source>
        <dbReference type="SAM" id="MobiDB-lite"/>
    </source>
</evidence>
<feature type="compositionally biased region" description="Low complexity" evidence="1">
    <location>
        <begin position="25"/>
        <end position="36"/>
    </location>
</feature>
<protein>
    <submittedName>
        <fullName evidence="2">Transcriptional regulator</fullName>
    </submittedName>
</protein>
<feature type="compositionally biased region" description="Basic residues" evidence="1">
    <location>
        <begin position="1"/>
        <end position="11"/>
    </location>
</feature>
<dbReference type="EMBL" id="BX284605">
    <property type="protein sequence ID" value="CBW48580.1"/>
    <property type="molecule type" value="Genomic_DNA"/>
</dbReference>
<dbReference type="HOGENOM" id="CLU_2560381_0_0_1"/>
<proteinExistence type="predicted"/>
<dbReference type="Bgee" id="WBGene00012668">
    <property type="expression patterns" value="Expressed in larva and 3 other cell types or tissues"/>
</dbReference>
<dbReference type="AlphaFoldDB" id="E0R7L8"/>
<evidence type="ECO:0000313" key="4">
    <source>
        <dbReference type="WormBase" id="Y39B6A.5b"/>
    </source>
</evidence>
<name>E0R7L8_CAEEL</name>
<dbReference type="WormBase" id="Y39B6A.5b">
    <property type="protein sequence ID" value="CE45367"/>
    <property type="gene ID" value="WBGene00012668"/>
</dbReference>
<gene>
    <name evidence="2" type="ORF">CELE_Y39B6A.5</name>
    <name evidence="2 4" type="ORF">Y39B6A.5</name>
</gene>
<dbReference type="ExpressionAtlas" id="E0R7L8">
    <property type="expression patterns" value="baseline and differential"/>
</dbReference>
<reference evidence="2 3" key="1">
    <citation type="journal article" date="1998" name="Science">
        <title>Genome sequence of the nematode C. elegans: a platform for investigating biology.</title>
        <authorList>
            <consortium name="The C. elegans sequencing consortium"/>
            <person name="Sulson J.E."/>
            <person name="Waterston R."/>
        </authorList>
    </citation>
    <scope>NUCLEOTIDE SEQUENCE [LARGE SCALE GENOMIC DNA]</scope>
    <source>
        <strain evidence="2 3">Bristol N2</strain>
    </source>
</reference>
<dbReference type="Proteomes" id="UP000001940">
    <property type="component" value="Chromosome V"/>
</dbReference>